<sequence>MTHKELDFIRANFGKYYCFLKIWNNRTINEQDIIKLEKERSILYKQELPRDLWKKIPTFLVCCSDFETTIAAKIKEIYKKNIYINFNLVSEKKIVDSLMNVYFEDLAFSKNVEPARHKNFKSFMKKKVKNSDERQIESCCNMWFKETYNLMINTQYSKD</sequence>
<name>A0A397VZB3_9GLOM</name>
<accession>A0A397VZB3</accession>
<evidence type="ECO:0000313" key="2">
    <source>
        <dbReference type="Proteomes" id="UP000266673"/>
    </source>
</evidence>
<dbReference type="AlphaFoldDB" id="A0A397VZB3"/>
<organism evidence="1 2">
    <name type="scientific">Gigaspora rosea</name>
    <dbReference type="NCBI Taxonomy" id="44941"/>
    <lineage>
        <taxon>Eukaryota</taxon>
        <taxon>Fungi</taxon>
        <taxon>Fungi incertae sedis</taxon>
        <taxon>Mucoromycota</taxon>
        <taxon>Glomeromycotina</taxon>
        <taxon>Glomeromycetes</taxon>
        <taxon>Diversisporales</taxon>
        <taxon>Gigasporaceae</taxon>
        <taxon>Gigaspora</taxon>
    </lineage>
</organism>
<evidence type="ECO:0000313" key="1">
    <source>
        <dbReference type="EMBL" id="RIB24356.1"/>
    </source>
</evidence>
<proteinExistence type="predicted"/>
<dbReference type="Proteomes" id="UP000266673">
    <property type="component" value="Unassembled WGS sequence"/>
</dbReference>
<reference evidence="1 2" key="1">
    <citation type="submission" date="2018-06" db="EMBL/GenBank/DDBJ databases">
        <title>Comparative genomics reveals the genomic features of Rhizophagus irregularis, R. cerebriforme, R. diaphanum and Gigaspora rosea, and their symbiotic lifestyle signature.</title>
        <authorList>
            <person name="Morin E."/>
            <person name="San Clemente H."/>
            <person name="Chen E.C.H."/>
            <person name="De La Providencia I."/>
            <person name="Hainaut M."/>
            <person name="Kuo A."/>
            <person name="Kohler A."/>
            <person name="Murat C."/>
            <person name="Tang N."/>
            <person name="Roy S."/>
            <person name="Loubradou J."/>
            <person name="Henrissat B."/>
            <person name="Grigoriev I.V."/>
            <person name="Corradi N."/>
            <person name="Roux C."/>
            <person name="Martin F.M."/>
        </authorList>
    </citation>
    <scope>NUCLEOTIDE SEQUENCE [LARGE SCALE GENOMIC DNA]</scope>
    <source>
        <strain evidence="1 2">DAOM 194757</strain>
    </source>
</reference>
<dbReference type="EMBL" id="QKWP01000220">
    <property type="protein sequence ID" value="RIB24356.1"/>
    <property type="molecule type" value="Genomic_DNA"/>
</dbReference>
<protein>
    <submittedName>
        <fullName evidence="1">Uncharacterized protein</fullName>
    </submittedName>
</protein>
<comment type="caution">
    <text evidence="1">The sequence shown here is derived from an EMBL/GenBank/DDBJ whole genome shotgun (WGS) entry which is preliminary data.</text>
</comment>
<gene>
    <name evidence="1" type="ORF">C2G38_2168821</name>
</gene>
<keyword evidence="2" id="KW-1185">Reference proteome</keyword>